<dbReference type="Proteomes" id="UP000886653">
    <property type="component" value="Unassembled WGS sequence"/>
</dbReference>
<dbReference type="EMBL" id="MU167439">
    <property type="protein sequence ID" value="KAG0140500.1"/>
    <property type="molecule type" value="Genomic_DNA"/>
</dbReference>
<evidence type="ECO:0000313" key="1">
    <source>
        <dbReference type="EMBL" id="KAG0140500.1"/>
    </source>
</evidence>
<evidence type="ECO:0000313" key="2">
    <source>
        <dbReference type="Proteomes" id="UP000886653"/>
    </source>
</evidence>
<reference evidence="1" key="1">
    <citation type="submission" date="2013-11" db="EMBL/GenBank/DDBJ databases">
        <title>Genome sequence of the fusiform rust pathogen reveals effectors for host alternation and coevolution with pine.</title>
        <authorList>
            <consortium name="DOE Joint Genome Institute"/>
            <person name="Smith K."/>
            <person name="Pendleton A."/>
            <person name="Kubisiak T."/>
            <person name="Anderson C."/>
            <person name="Salamov A."/>
            <person name="Aerts A."/>
            <person name="Riley R."/>
            <person name="Clum A."/>
            <person name="Lindquist E."/>
            <person name="Ence D."/>
            <person name="Campbell M."/>
            <person name="Kronenberg Z."/>
            <person name="Feau N."/>
            <person name="Dhillon B."/>
            <person name="Hamelin R."/>
            <person name="Burleigh J."/>
            <person name="Smith J."/>
            <person name="Yandell M."/>
            <person name="Nelson C."/>
            <person name="Grigoriev I."/>
            <person name="Davis J."/>
        </authorList>
    </citation>
    <scope>NUCLEOTIDE SEQUENCE</scope>
    <source>
        <strain evidence="1">G11</strain>
    </source>
</reference>
<protein>
    <submittedName>
        <fullName evidence="1">Uncharacterized protein</fullName>
    </submittedName>
</protein>
<accession>A0A9P6T6F0</accession>
<comment type="caution">
    <text evidence="1">The sequence shown here is derived from an EMBL/GenBank/DDBJ whole genome shotgun (WGS) entry which is preliminary data.</text>
</comment>
<name>A0A9P6T6F0_9BASI</name>
<gene>
    <name evidence="1" type="ORF">CROQUDRAFT_100018</name>
</gene>
<organism evidence="1 2">
    <name type="scientific">Cronartium quercuum f. sp. fusiforme G11</name>
    <dbReference type="NCBI Taxonomy" id="708437"/>
    <lineage>
        <taxon>Eukaryota</taxon>
        <taxon>Fungi</taxon>
        <taxon>Dikarya</taxon>
        <taxon>Basidiomycota</taxon>
        <taxon>Pucciniomycotina</taxon>
        <taxon>Pucciniomycetes</taxon>
        <taxon>Pucciniales</taxon>
        <taxon>Coleosporiaceae</taxon>
        <taxon>Cronartium</taxon>
    </lineage>
</organism>
<sequence>MRSSSAQYECTAALASEVPLSESPHSRFCHLTLYFDIRPLRFLFSRTHLPPYLDRIRKSGARRQLIRTPAIRSPATSHPSMKFFRFSGLCVLLLLCGLINRGLSRPAESILKELKNEIDTTIQSGIGAAEKIQVFEPEKDAKSFKKSSNIPNIERSEHALASEVPHTDYLDDSEPNFGKGVTFEDDGNKHDTVATDSKLGTLNYLALAKVGETEDPKGFPKIETSTTTEPSCHEMRARLVIEEYIFNKLLTKTFMEELKGKALRKNPTIGPLIDFLIVNVRLNQPNTPLEQHVLMKLYEASLLKPFKKLLALELKVKVTDLAEKLGVKEDASYHEFEMAAKTYIEENKLSLQSVDELQIIVELLRYLGVKVEKQNNDFNVQVEKTMNVIVTREKLKETLKIAFFALVIKHLKEHDSIKKIESLWGQHYPKFKDFFSVLKQKIQEEEVNIAKQIQKLTSPL</sequence>
<dbReference type="AlphaFoldDB" id="A0A9P6T6F0"/>
<keyword evidence="2" id="KW-1185">Reference proteome</keyword>
<proteinExistence type="predicted"/>